<evidence type="ECO:0000313" key="2">
    <source>
        <dbReference type="Proteomes" id="UP000285060"/>
    </source>
</evidence>
<reference evidence="1 2" key="1">
    <citation type="submission" date="2018-08" db="EMBL/GenBank/DDBJ databases">
        <title>Aphanomyces genome sequencing and annotation.</title>
        <authorList>
            <person name="Minardi D."/>
            <person name="Oidtmann B."/>
            <person name="Van Der Giezen M."/>
            <person name="Studholme D.J."/>
        </authorList>
    </citation>
    <scope>NUCLEOTIDE SEQUENCE [LARGE SCALE GENOMIC DNA]</scope>
    <source>
        <strain evidence="1 2">NJM0002</strain>
    </source>
</reference>
<proteinExistence type="predicted"/>
<dbReference type="InterPro" id="IPR013838">
    <property type="entry name" value="Beta-tubulin_BS"/>
</dbReference>
<sequence>MREIVGWLHMNTGQHTKSISEEAAMASLLHDNHSTVKPDVLLDIIKCERDLQNRIVRWGIASATALQHLVGVSLKVRISTNTAKGKSTSMLTFALKQQHALDGFYVDIPAGLQGKHEEHALFDMLRMLEPRFLMGRHGDTSFSSLIPELFPNTKDNRYTTSAEYVASAKVVKGHSTHVEVPLDDILADLAELATRSSDAALHHPMLLDDATSRASLDLASLINAGRVDTICGHISRNPVDFGIQLHALFSNDRQTFEYFIRQRLVHRWLRATWGGNSSFDHLYTKTFGMTMTRTSMVHLFGEMRIADNLACVSAATAEGDEVSLSRLELELVLTLADVLLSVHSPLFYTSDAAVLASIGHSVDVIAMHRGPRSLSSNTIAAVLLTTQLGSELWRILENLYADDDDMQRVLATLLELHDSGDATLANLACVRVDKESACLVTDDDHAPADLQPNNFEGTSPFILAAPPGPTDLGEDRQHC</sequence>
<dbReference type="Proteomes" id="UP000285060">
    <property type="component" value="Unassembled WGS sequence"/>
</dbReference>
<dbReference type="EMBL" id="QUSY01000629">
    <property type="protein sequence ID" value="RHY28186.1"/>
    <property type="molecule type" value="Genomic_DNA"/>
</dbReference>
<accession>A0A418ASM8</accession>
<dbReference type="VEuPathDB" id="FungiDB:H310_02808"/>
<dbReference type="PROSITE" id="PS00228">
    <property type="entry name" value="TUBULIN_B_AUTOREG"/>
    <property type="match status" value="1"/>
</dbReference>
<keyword evidence="2" id="KW-1185">Reference proteome</keyword>
<dbReference type="VEuPathDB" id="FungiDB:H310_12218"/>
<dbReference type="AlphaFoldDB" id="A0A418ASM8"/>
<organism evidence="1 2">
    <name type="scientific">Aphanomyces invadans</name>
    <dbReference type="NCBI Taxonomy" id="157072"/>
    <lineage>
        <taxon>Eukaryota</taxon>
        <taxon>Sar</taxon>
        <taxon>Stramenopiles</taxon>
        <taxon>Oomycota</taxon>
        <taxon>Saprolegniomycetes</taxon>
        <taxon>Saprolegniales</taxon>
        <taxon>Verrucalvaceae</taxon>
        <taxon>Aphanomyces</taxon>
    </lineage>
</organism>
<evidence type="ECO:0000313" key="1">
    <source>
        <dbReference type="EMBL" id="RHY28186.1"/>
    </source>
</evidence>
<gene>
    <name evidence="1" type="ORF">DYB32_006160</name>
</gene>
<name>A0A418ASM8_9STRA</name>
<comment type="caution">
    <text evidence="1">The sequence shown here is derived from an EMBL/GenBank/DDBJ whole genome shotgun (WGS) entry which is preliminary data.</text>
</comment>
<protein>
    <submittedName>
        <fullName evidence="1">Uncharacterized protein</fullName>
    </submittedName>
</protein>